<evidence type="ECO:0000313" key="1">
    <source>
        <dbReference type="EMBL" id="KAJ0173691.1"/>
    </source>
</evidence>
<accession>A0ACC1CQD9</accession>
<protein>
    <submittedName>
        <fullName evidence="1">Uncharacterized protein</fullName>
    </submittedName>
</protein>
<organism evidence="1 2">
    <name type="scientific">Dendrolimus kikuchii</name>
    <dbReference type="NCBI Taxonomy" id="765133"/>
    <lineage>
        <taxon>Eukaryota</taxon>
        <taxon>Metazoa</taxon>
        <taxon>Ecdysozoa</taxon>
        <taxon>Arthropoda</taxon>
        <taxon>Hexapoda</taxon>
        <taxon>Insecta</taxon>
        <taxon>Pterygota</taxon>
        <taxon>Neoptera</taxon>
        <taxon>Endopterygota</taxon>
        <taxon>Lepidoptera</taxon>
        <taxon>Glossata</taxon>
        <taxon>Ditrysia</taxon>
        <taxon>Bombycoidea</taxon>
        <taxon>Lasiocampidae</taxon>
        <taxon>Dendrolimus</taxon>
    </lineage>
</organism>
<comment type="caution">
    <text evidence="1">The sequence shown here is derived from an EMBL/GenBank/DDBJ whole genome shotgun (WGS) entry which is preliminary data.</text>
</comment>
<dbReference type="EMBL" id="CM034405">
    <property type="protein sequence ID" value="KAJ0173691.1"/>
    <property type="molecule type" value="Genomic_DNA"/>
</dbReference>
<reference evidence="1 2" key="1">
    <citation type="journal article" date="2021" name="Front. Genet.">
        <title>Chromosome-Level Genome Assembly Reveals Significant Gene Expansion in the Toll and IMD Signaling Pathways of Dendrolimus kikuchii.</title>
        <authorList>
            <person name="Zhou J."/>
            <person name="Wu P."/>
            <person name="Xiong Z."/>
            <person name="Liu N."/>
            <person name="Zhao N."/>
            <person name="Ji M."/>
            <person name="Qiu Y."/>
            <person name="Yang B."/>
        </authorList>
    </citation>
    <scope>NUCLEOTIDE SEQUENCE [LARGE SCALE GENOMIC DNA]</scope>
    <source>
        <strain evidence="1">Ann1</strain>
    </source>
</reference>
<gene>
    <name evidence="1" type="ORF">K1T71_010840</name>
</gene>
<evidence type="ECO:0000313" key="2">
    <source>
        <dbReference type="Proteomes" id="UP000824533"/>
    </source>
</evidence>
<name>A0ACC1CQD9_9NEOP</name>
<proteinExistence type="predicted"/>
<dbReference type="Proteomes" id="UP000824533">
    <property type="component" value="Linkage Group LG19"/>
</dbReference>
<keyword evidence="2" id="KW-1185">Reference proteome</keyword>
<sequence>MSNKNKTSQTVSENSKLLESMADAGTSGYFIDDYSHLRLSYYQLRGNDTEDSLSSQKSNGTLSSDASMDGSCKTFDTVLSETSINPAKVDVDRQKMRDYNISQIPDFPHPAFSVASIISSASQRMESDICLIYNDKIEQGNTRNLESDVEEFTPNRRSTLKPSDFVFH</sequence>